<name>A0A1L7CHJ7_9CORY</name>
<proteinExistence type="predicted"/>
<dbReference type="OrthoDB" id="5149502at2"/>
<dbReference type="RefSeq" id="WP_075727285.1">
    <property type="nucleotide sequence ID" value="NZ_CP009245.1"/>
</dbReference>
<dbReference type="KEGG" id="caqu:CAQU_10000"/>
<organism evidence="1 2">
    <name type="scientific">Corynebacterium aquilae DSM 44791</name>
    <dbReference type="NCBI Taxonomy" id="1431546"/>
    <lineage>
        <taxon>Bacteria</taxon>
        <taxon>Bacillati</taxon>
        <taxon>Actinomycetota</taxon>
        <taxon>Actinomycetes</taxon>
        <taxon>Mycobacteriales</taxon>
        <taxon>Corynebacteriaceae</taxon>
        <taxon>Corynebacterium</taxon>
    </lineage>
</organism>
<keyword evidence="2" id="KW-1185">Reference proteome</keyword>
<evidence type="ECO:0000313" key="2">
    <source>
        <dbReference type="Proteomes" id="UP000185478"/>
    </source>
</evidence>
<dbReference type="AlphaFoldDB" id="A0A1L7CHJ7"/>
<accession>A0A1L7CHJ7</accession>
<reference evidence="1 2" key="1">
    <citation type="submission" date="2014-08" db="EMBL/GenBank/DDBJ databases">
        <title>Complete genome sequence of Corynebacterium aquilae S-613T(T) (=DSM 44791(T)), isolated from the choana of a healthy golden eagle.</title>
        <authorList>
            <person name="Ruckert C."/>
            <person name="Albersmeier A."/>
            <person name="Winkler A."/>
            <person name="Kalinowski J."/>
        </authorList>
    </citation>
    <scope>NUCLEOTIDE SEQUENCE [LARGE SCALE GENOMIC DNA]</scope>
    <source>
        <strain evidence="1 2">S-613</strain>
    </source>
</reference>
<gene>
    <name evidence="1" type="ORF">CAQU_10000</name>
</gene>
<sequence length="122" mass="13890">MTTPQNEVLNPVDVEKRLRFLSNEIARFVKISSDAFAEFKRTQREHERAFAQAMLDATGAVEVRKQKARLEVYEYREALDVAEVAHEYAKARAQALRDELRATQSVGASVRGMYSVAGRGEW</sequence>
<dbReference type="EMBL" id="CP009245">
    <property type="protein sequence ID" value="APT85336.1"/>
    <property type="molecule type" value="Genomic_DNA"/>
</dbReference>
<dbReference type="Proteomes" id="UP000185478">
    <property type="component" value="Chromosome"/>
</dbReference>
<evidence type="ECO:0000313" key="1">
    <source>
        <dbReference type="EMBL" id="APT85336.1"/>
    </source>
</evidence>
<protein>
    <submittedName>
        <fullName evidence="1">Uncharacterized protein</fullName>
    </submittedName>
</protein>